<dbReference type="EMBL" id="JBHSOD010000053">
    <property type="protein sequence ID" value="MFC5889219.1"/>
    <property type="molecule type" value="Genomic_DNA"/>
</dbReference>
<keyword evidence="1" id="KW-0812">Transmembrane</keyword>
<name>A0ABW1F7U0_9ACTN</name>
<dbReference type="Proteomes" id="UP001596067">
    <property type="component" value="Unassembled WGS sequence"/>
</dbReference>
<keyword evidence="1" id="KW-0472">Membrane</keyword>
<organism evidence="2 3">
    <name type="scientific">Kitasatospora aburaviensis</name>
    <dbReference type="NCBI Taxonomy" id="67265"/>
    <lineage>
        <taxon>Bacteria</taxon>
        <taxon>Bacillati</taxon>
        <taxon>Actinomycetota</taxon>
        <taxon>Actinomycetes</taxon>
        <taxon>Kitasatosporales</taxon>
        <taxon>Streptomycetaceae</taxon>
        <taxon>Kitasatospora</taxon>
    </lineage>
</organism>
<accession>A0ABW1F7U0</accession>
<protein>
    <submittedName>
        <fullName evidence="2">Uncharacterized protein</fullName>
    </submittedName>
</protein>
<proteinExistence type="predicted"/>
<comment type="caution">
    <text evidence="2">The sequence shown here is derived from an EMBL/GenBank/DDBJ whole genome shotgun (WGS) entry which is preliminary data.</text>
</comment>
<feature type="transmembrane region" description="Helical" evidence="1">
    <location>
        <begin position="120"/>
        <end position="139"/>
    </location>
</feature>
<reference evidence="3" key="1">
    <citation type="journal article" date="2019" name="Int. J. Syst. Evol. Microbiol.">
        <title>The Global Catalogue of Microorganisms (GCM) 10K type strain sequencing project: providing services to taxonomists for standard genome sequencing and annotation.</title>
        <authorList>
            <consortium name="The Broad Institute Genomics Platform"/>
            <consortium name="The Broad Institute Genome Sequencing Center for Infectious Disease"/>
            <person name="Wu L."/>
            <person name="Ma J."/>
        </authorList>
    </citation>
    <scope>NUCLEOTIDE SEQUENCE [LARGE SCALE GENOMIC DNA]</scope>
    <source>
        <strain evidence="3">CGMCC 4.1469</strain>
    </source>
</reference>
<evidence type="ECO:0000256" key="1">
    <source>
        <dbReference type="SAM" id="Phobius"/>
    </source>
</evidence>
<evidence type="ECO:0000313" key="2">
    <source>
        <dbReference type="EMBL" id="MFC5889219.1"/>
    </source>
</evidence>
<gene>
    <name evidence="2" type="ORF">ACFP0N_30040</name>
</gene>
<keyword evidence="1" id="KW-1133">Transmembrane helix</keyword>
<sequence>MGAGKVSVDERYVLALGCRVSVEPGVGSTRVTWSMQGIGGEDRKRPPQGDRVVSFTCGRCRRNFCATVESRSKTRSKRLVYQVVGWLLLLSLLATVPVVVHLGGQTVDENDSGATDQLGIFLLMAAVGFIAGLTFVRLGRAHEGVRKFRLVRPDGRTTVWVRGHRLF</sequence>
<evidence type="ECO:0000313" key="3">
    <source>
        <dbReference type="Proteomes" id="UP001596067"/>
    </source>
</evidence>
<dbReference type="RefSeq" id="WP_345328141.1">
    <property type="nucleotide sequence ID" value="NZ_BAAAVH010000016.1"/>
</dbReference>
<keyword evidence="3" id="KW-1185">Reference proteome</keyword>
<feature type="transmembrane region" description="Helical" evidence="1">
    <location>
        <begin position="79"/>
        <end position="100"/>
    </location>
</feature>